<gene>
    <name evidence="11" type="primary">dnaX</name>
    <name evidence="13" type="ORF">A2V69_01690</name>
</gene>
<dbReference type="EMBL" id="MHMT01000003">
    <property type="protein sequence ID" value="OGZ33221.1"/>
    <property type="molecule type" value="Genomic_DNA"/>
</dbReference>
<dbReference type="GO" id="GO:0046872">
    <property type="term" value="F:metal ion binding"/>
    <property type="evidence" value="ECO:0007669"/>
    <property type="project" value="UniProtKB-KW"/>
</dbReference>
<evidence type="ECO:0000259" key="12">
    <source>
        <dbReference type="SMART" id="SM00382"/>
    </source>
</evidence>
<dbReference type="Pfam" id="PF22608">
    <property type="entry name" value="DNAX_ATPase_lid"/>
    <property type="match status" value="1"/>
</dbReference>
<proteinExistence type="inferred from homology"/>
<dbReference type="Pfam" id="PF12169">
    <property type="entry name" value="DNA_pol3_gamma3"/>
    <property type="match status" value="1"/>
</dbReference>
<keyword evidence="6 11" id="KW-0547">Nucleotide-binding</keyword>
<protein>
    <recommendedName>
        <fullName evidence="11">DNA polymerase III subunit gamma/tau</fullName>
        <ecNumber evidence="11">2.7.7.7</ecNumber>
    </recommendedName>
</protein>
<dbReference type="Pfam" id="PF13177">
    <property type="entry name" value="DNA_pol3_delta2"/>
    <property type="match status" value="1"/>
</dbReference>
<dbReference type="Gene3D" id="1.20.272.10">
    <property type="match status" value="1"/>
</dbReference>
<dbReference type="GO" id="GO:0006261">
    <property type="term" value="P:DNA-templated DNA replication"/>
    <property type="evidence" value="ECO:0007669"/>
    <property type="project" value="TreeGrafter"/>
</dbReference>
<dbReference type="GO" id="GO:0009360">
    <property type="term" value="C:DNA polymerase III complex"/>
    <property type="evidence" value="ECO:0007669"/>
    <property type="project" value="InterPro"/>
</dbReference>
<dbReference type="FunFam" id="3.40.50.300:FF:000014">
    <property type="entry name" value="DNA polymerase III subunit gamma/tau"/>
    <property type="match status" value="1"/>
</dbReference>
<keyword evidence="4 11" id="KW-0235">DNA replication</keyword>
<evidence type="ECO:0000256" key="2">
    <source>
        <dbReference type="ARBA" id="ARBA00022679"/>
    </source>
</evidence>
<dbReference type="GO" id="GO:0005524">
    <property type="term" value="F:ATP binding"/>
    <property type="evidence" value="ECO:0007669"/>
    <property type="project" value="UniProtKB-KW"/>
</dbReference>
<evidence type="ECO:0000256" key="11">
    <source>
        <dbReference type="RuleBase" id="RU364063"/>
    </source>
</evidence>
<dbReference type="InterPro" id="IPR012763">
    <property type="entry name" value="DNA_pol_III_sug/sutau_N"/>
</dbReference>
<evidence type="ECO:0000313" key="13">
    <source>
        <dbReference type="EMBL" id="OGZ33221.1"/>
    </source>
</evidence>
<accession>A0A1G2F6P2</accession>
<dbReference type="Gene3D" id="1.10.8.60">
    <property type="match status" value="1"/>
</dbReference>
<dbReference type="GO" id="GO:0003677">
    <property type="term" value="F:DNA binding"/>
    <property type="evidence" value="ECO:0007669"/>
    <property type="project" value="InterPro"/>
</dbReference>
<comment type="similarity">
    <text evidence="1 11">Belongs to the DnaX/STICHEL family.</text>
</comment>
<evidence type="ECO:0000256" key="9">
    <source>
        <dbReference type="ARBA" id="ARBA00022932"/>
    </source>
</evidence>
<dbReference type="InterPro" id="IPR001270">
    <property type="entry name" value="ClpA/B"/>
</dbReference>
<evidence type="ECO:0000256" key="3">
    <source>
        <dbReference type="ARBA" id="ARBA00022695"/>
    </source>
</evidence>
<dbReference type="SUPFAM" id="SSF52540">
    <property type="entry name" value="P-loop containing nucleoside triphosphate hydrolases"/>
    <property type="match status" value="1"/>
</dbReference>
<keyword evidence="5" id="KW-0479">Metal-binding</keyword>
<evidence type="ECO:0000256" key="1">
    <source>
        <dbReference type="ARBA" id="ARBA00006360"/>
    </source>
</evidence>
<dbReference type="GO" id="GO:0003887">
    <property type="term" value="F:DNA-directed DNA polymerase activity"/>
    <property type="evidence" value="ECO:0007669"/>
    <property type="project" value="UniProtKB-KW"/>
</dbReference>
<organism evidence="13 14">
    <name type="scientific">Candidatus Portnoybacteria bacterium RBG_13_40_8</name>
    <dbReference type="NCBI Taxonomy" id="1801990"/>
    <lineage>
        <taxon>Bacteria</taxon>
        <taxon>Candidatus Portnoyibacteriota</taxon>
    </lineage>
</organism>
<dbReference type="InterPro" id="IPR003593">
    <property type="entry name" value="AAA+_ATPase"/>
</dbReference>
<dbReference type="InterPro" id="IPR045085">
    <property type="entry name" value="HLD_clamp_pol_III_gamma_tau"/>
</dbReference>
<evidence type="ECO:0000256" key="8">
    <source>
        <dbReference type="ARBA" id="ARBA00022840"/>
    </source>
</evidence>
<evidence type="ECO:0000256" key="6">
    <source>
        <dbReference type="ARBA" id="ARBA00022741"/>
    </source>
</evidence>
<dbReference type="Gene3D" id="3.40.50.300">
    <property type="entry name" value="P-loop containing nucleotide triphosphate hydrolases"/>
    <property type="match status" value="1"/>
</dbReference>
<dbReference type="NCBIfam" id="TIGR02397">
    <property type="entry name" value="dnaX_nterm"/>
    <property type="match status" value="1"/>
</dbReference>
<dbReference type="PRINTS" id="PR00300">
    <property type="entry name" value="CLPPROTEASEA"/>
</dbReference>
<comment type="subunit">
    <text evidence="11">DNA polymerase III contains a core (composed of alpha, epsilon and theta chains) that associates with a tau subunit. This core dimerizes to form the POLIII' complex. PolIII' associates with the gamma complex (composed of gamma, delta, delta', psi and chi chains) and with the beta chain to form the complete DNA polymerase III complex.</text>
</comment>
<dbReference type="NCBIfam" id="TIGR01128">
    <property type="entry name" value="holA"/>
    <property type="match status" value="1"/>
</dbReference>
<dbReference type="PANTHER" id="PTHR11669:SF0">
    <property type="entry name" value="PROTEIN STICHEL-LIKE 2"/>
    <property type="match status" value="1"/>
</dbReference>
<dbReference type="CDD" id="cd00009">
    <property type="entry name" value="AAA"/>
    <property type="match status" value="1"/>
</dbReference>
<dbReference type="NCBIfam" id="NF004046">
    <property type="entry name" value="PRK05563.1"/>
    <property type="match status" value="1"/>
</dbReference>
<name>A0A1G2F6P2_9BACT</name>
<evidence type="ECO:0000256" key="5">
    <source>
        <dbReference type="ARBA" id="ARBA00022723"/>
    </source>
</evidence>
<dbReference type="InterPro" id="IPR022754">
    <property type="entry name" value="DNA_pol_III_gamma-3"/>
</dbReference>
<evidence type="ECO:0000256" key="4">
    <source>
        <dbReference type="ARBA" id="ARBA00022705"/>
    </source>
</evidence>
<feature type="domain" description="AAA+ ATPase" evidence="12">
    <location>
        <begin position="37"/>
        <end position="182"/>
    </location>
</feature>
<dbReference type="PANTHER" id="PTHR11669">
    <property type="entry name" value="REPLICATION FACTOR C / DNA POLYMERASE III GAMMA-TAU SUBUNIT"/>
    <property type="match status" value="1"/>
</dbReference>
<evidence type="ECO:0000313" key="14">
    <source>
        <dbReference type="Proteomes" id="UP000177810"/>
    </source>
</evidence>
<dbReference type="InterPro" id="IPR050238">
    <property type="entry name" value="DNA_Rep/Repair_Clamp_Loader"/>
</dbReference>
<dbReference type="SUPFAM" id="SSF48019">
    <property type="entry name" value="post-AAA+ oligomerization domain-like"/>
    <property type="match status" value="1"/>
</dbReference>
<dbReference type="EC" id="2.7.7.7" evidence="11"/>
<dbReference type="AlphaFoldDB" id="A0A1G2F6P2"/>
<keyword evidence="9 11" id="KW-0239">DNA-directed DNA polymerase</keyword>
<dbReference type="InterPro" id="IPR008921">
    <property type="entry name" value="DNA_pol3_clamp-load_cplx_C"/>
</dbReference>
<dbReference type="CDD" id="cd18137">
    <property type="entry name" value="HLD_clamp_pol_III_gamma_tau"/>
    <property type="match status" value="1"/>
</dbReference>
<comment type="caution">
    <text evidence="13">The sequence shown here is derived from an EMBL/GenBank/DDBJ whole genome shotgun (WGS) entry which is preliminary data.</text>
</comment>
<keyword evidence="3 11" id="KW-0548">Nucleotidyltransferase</keyword>
<dbReference type="InterPro" id="IPR027417">
    <property type="entry name" value="P-loop_NTPase"/>
</dbReference>
<keyword evidence="8 11" id="KW-0067">ATP-binding</keyword>
<reference evidence="13 14" key="1">
    <citation type="journal article" date="2016" name="Nat. Commun.">
        <title>Thousands of microbial genomes shed light on interconnected biogeochemical processes in an aquifer system.</title>
        <authorList>
            <person name="Anantharaman K."/>
            <person name="Brown C.T."/>
            <person name="Hug L.A."/>
            <person name="Sharon I."/>
            <person name="Castelle C.J."/>
            <person name="Probst A.J."/>
            <person name="Thomas B.C."/>
            <person name="Singh A."/>
            <person name="Wilkins M.J."/>
            <person name="Karaoz U."/>
            <person name="Brodie E.L."/>
            <person name="Williams K.H."/>
            <person name="Hubbard S.S."/>
            <person name="Banfield J.F."/>
        </authorList>
    </citation>
    <scope>NUCLEOTIDE SEQUENCE [LARGE SCALE GENOMIC DNA]</scope>
</reference>
<evidence type="ECO:0000256" key="10">
    <source>
        <dbReference type="ARBA" id="ARBA00049244"/>
    </source>
</evidence>
<dbReference type="Proteomes" id="UP000177810">
    <property type="component" value="Unassembled WGS sequence"/>
</dbReference>
<dbReference type="STRING" id="1801990.A2V69_01690"/>
<dbReference type="InterPro" id="IPR005790">
    <property type="entry name" value="DNA_polIII_delta"/>
</dbReference>
<evidence type="ECO:0000256" key="7">
    <source>
        <dbReference type="ARBA" id="ARBA00022833"/>
    </source>
</evidence>
<comment type="catalytic activity">
    <reaction evidence="10 11">
        <text>DNA(n) + a 2'-deoxyribonucleoside 5'-triphosphate = DNA(n+1) + diphosphate</text>
        <dbReference type="Rhea" id="RHEA:22508"/>
        <dbReference type="Rhea" id="RHEA-COMP:17339"/>
        <dbReference type="Rhea" id="RHEA-COMP:17340"/>
        <dbReference type="ChEBI" id="CHEBI:33019"/>
        <dbReference type="ChEBI" id="CHEBI:61560"/>
        <dbReference type="ChEBI" id="CHEBI:173112"/>
        <dbReference type="EC" id="2.7.7.7"/>
    </reaction>
</comment>
<keyword evidence="2 11" id="KW-0808">Transferase</keyword>
<dbReference type="SMART" id="SM00382">
    <property type="entry name" value="AAA"/>
    <property type="match status" value="1"/>
</dbReference>
<comment type="function">
    <text evidence="11">DNA polymerase III is a complex, multichain enzyme responsible for most of the replicative synthesis in bacteria. This DNA polymerase also exhibits 3' to 5' exonuclease activity.</text>
</comment>
<sequence>MINLVLYRKYRPQKFSEVVGQEHVIKTLTSALKSGKVAHAYLFAGPRGTGKTTVARILAKAVNCLDDSSYEPCNKCESCLDIMDGRAMDLIEIDAASNRGIEEIRELRERVRFTPTRGKYKVFVIDEAHQLTKDAFSALLKTLEEPPAHVIFILATTEPYKMLPTILSRVQRFDFRKFSLNDIVKRLEMIAGKEGIKVNEKALRIIALNSEGHMRDAESMFGQVIAFCGDKEIGVEDIENILGIVDINLAIKFIDLLAQKKSAEALTFIDKFVNQGYDLVQFVESLITYSRILLLVRVSRDLSKLVKEELSAEQLNTALKQAEQFSIQELSKTMEIFIEALYRMKHSSFPQVEAELATVEICERHYSGVV</sequence>
<keyword evidence="7" id="KW-0862">Zinc</keyword>